<gene>
    <name evidence="5" type="ORF">KI387_021044</name>
</gene>
<comment type="subcellular location">
    <subcellularLocation>
        <location evidence="1">Endoplasmic reticulum lumen</location>
    </subcellularLocation>
</comment>
<dbReference type="SUPFAM" id="SSF53067">
    <property type="entry name" value="Actin-like ATPase domain"/>
    <property type="match status" value="2"/>
</dbReference>
<accession>A0AA38GCS2</accession>
<evidence type="ECO:0000313" key="6">
    <source>
        <dbReference type="Proteomes" id="UP000824469"/>
    </source>
</evidence>
<evidence type="ECO:0000256" key="1">
    <source>
        <dbReference type="ARBA" id="ARBA00004319"/>
    </source>
</evidence>
<dbReference type="Proteomes" id="UP000824469">
    <property type="component" value="Unassembled WGS sequence"/>
</dbReference>
<dbReference type="GO" id="GO:0005524">
    <property type="term" value="F:ATP binding"/>
    <property type="evidence" value="ECO:0007669"/>
    <property type="project" value="UniProtKB-KW"/>
</dbReference>
<comment type="similarity">
    <text evidence="2">Belongs to the heat shock protein 70 family.</text>
</comment>
<dbReference type="Gene3D" id="3.30.420.40">
    <property type="match status" value="4"/>
</dbReference>
<dbReference type="FunFam" id="3.30.420.40:FF:000028">
    <property type="entry name" value="heat shock 70 kDa protein-like"/>
    <property type="match status" value="1"/>
</dbReference>
<evidence type="ECO:0000256" key="4">
    <source>
        <dbReference type="ARBA" id="ARBA00022840"/>
    </source>
</evidence>
<dbReference type="FunFam" id="3.30.30.30:FF:000005">
    <property type="entry name" value="Heat shock protein ssb1"/>
    <property type="match status" value="1"/>
</dbReference>
<dbReference type="GO" id="GO:0140662">
    <property type="term" value="F:ATP-dependent protein folding chaperone"/>
    <property type="evidence" value="ECO:0007669"/>
    <property type="project" value="InterPro"/>
</dbReference>
<dbReference type="PANTHER" id="PTHR19375">
    <property type="entry name" value="HEAT SHOCK PROTEIN 70KDA"/>
    <property type="match status" value="1"/>
</dbReference>
<organism evidence="5 6">
    <name type="scientific">Taxus chinensis</name>
    <name type="common">Chinese yew</name>
    <name type="synonym">Taxus wallichiana var. chinensis</name>
    <dbReference type="NCBI Taxonomy" id="29808"/>
    <lineage>
        <taxon>Eukaryota</taxon>
        <taxon>Viridiplantae</taxon>
        <taxon>Streptophyta</taxon>
        <taxon>Embryophyta</taxon>
        <taxon>Tracheophyta</taxon>
        <taxon>Spermatophyta</taxon>
        <taxon>Pinopsida</taxon>
        <taxon>Pinidae</taxon>
        <taxon>Conifers II</taxon>
        <taxon>Cupressales</taxon>
        <taxon>Taxaceae</taxon>
        <taxon>Taxus</taxon>
    </lineage>
</organism>
<reference evidence="5 6" key="1">
    <citation type="journal article" date="2021" name="Nat. Plants">
        <title>The Taxus genome provides insights into paclitaxel biosynthesis.</title>
        <authorList>
            <person name="Xiong X."/>
            <person name="Gou J."/>
            <person name="Liao Q."/>
            <person name="Li Y."/>
            <person name="Zhou Q."/>
            <person name="Bi G."/>
            <person name="Li C."/>
            <person name="Du R."/>
            <person name="Wang X."/>
            <person name="Sun T."/>
            <person name="Guo L."/>
            <person name="Liang H."/>
            <person name="Lu P."/>
            <person name="Wu Y."/>
            <person name="Zhang Z."/>
            <person name="Ro D.K."/>
            <person name="Shang Y."/>
            <person name="Huang S."/>
            <person name="Yan J."/>
        </authorList>
    </citation>
    <scope>NUCLEOTIDE SEQUENCE [LARGE SCALE GENOMIC DNA]</scope>
    <source>
        <strain evidence="5">Ta-2019</strain>
    </source>
</reference>
<keyword evidence="4" id="KW-0067">ATP-binding</keyword>
<proteinExistence type="inferred from homology"/>
<dbReference type="Gene3D" id="2.60.34.10">
    <property type="entry name" value="Substrate Binding Domain Of DNAk, Chain A, domain 1"/>
    <property type="match status" value="2"/>
</dbReference>
<protein>
    <recommendedName>
        <fullName evidence="7">Heat shock protein 70</fullName>
    </recommendedName>
</protein>
<keyword evidence="3" id="KW-0547">Nucleotide-binding</keyword>
<dbReference type="InterPro" id="IPR043129">
    <property type="entry name" value="ATPase_NBD"/>
</dbReference>
<evidence type="ECO:0008006" key="7">
    <source>
        <dbReference type="Google" id="ProtNLM"/>
    </source>
</evidence>
<dbReference type="Gene3D" id="3.30.30.30">
    <property type="match status" value="1"/>
</dbReference>
<comment type="caution">
    <text evidence="5">The sequence shown here is derived from an EMBL/GenBank/DDBJ whole genome shotgun (WGS) entry which is preliminary data.</text>
</comment>
<dbReference type="InterPro" id="IPR013126">
    <property type="entry name" value="Hsp_70_fam"/>
</dbReference>
<dbReference type="Pfam" id="PF00012">
    <property type="entry name" value="HSP70"/>
    <property type="match status" value="2"/>
</dbReference>
<evidence type="ECO:0000256" key="2">
    <source>
        <dbReference type="ARBA" id="ARBA00007381"/>
    </source>
</evidence>
<evidence type="ECO:0000256" key="3">
    <source>
        <dbReference type="ARBA" id="ARBA00022741"/>
    </source>
</evidence>
<dbReference type="OMA" id="YERIDLY"/>
<dbReference type="FunFam" id="3.90.640.10:FF:000003">
    <property type="entry name" value="Molecular chaperone DnaK"/>
    <property type="match status" value="1"/>
</dbReference>
<dbReference type="GO" id="GO:0005788">
    <property type="term" value="C:endoplasmic reticulum lumen"/>
    <property type="evidence" value="ECO:0007669"/>
    <property type="project" value="UniProtKB-SubCell"/>
</dbReference>
<dbReference type="Gene3D" id="3.90.640.10">
    <property type="entry name" value="Actin, Chain A, domain 4"/>
    <property type="match status" value="1"/>
</dbReference>
<sequence>MTPLCRLTKKLWPFTIVLGKNDKPMVELAYKGERKLFAAEEISSMALVKMKMVAEQFLKCDVKNAVIAVPSYFNESQKRTTKDVGKIVGLNVMQIMNELTPAAITYSFNELKEETRNILVFDLGGGTFDVSIATVERGKLEVKAVAGKMRLEALQRLHSEWEREKRSLSSAAETVIDIDCLYEGQDFHTKIRGAKFNELNGDLFKKCMQIVEQCMEDSKMGKHQINNVVLVGSSSRRPKVQELLSQFFGRIGLCKSVNPDEAVAYGAALRAAALNKEEFQLVLVDVTPLSLGIEVSHGFMEVVVPRNTPIPTLKETTVTTMYDNQISVAFKDRGTGINNHITVTNEREKLSKDEIDRMVANADIYRKEDEEAAKKLLAKNTLQCYVF</sequence>
<name>A0AA38GCS2_TAXCH</name>
<dbReference type="AlphaFoldDB" id="A0AA38GCS2"/>
<evidence type="ECO:0000313" key="5">
    <source>
        <dbReference type="EMBL" id="KAH9319275.1"/>
    </source>
</evidence>
<keyword evidence="6" id="KW-1185">Reference proteome</keyword>
<dbReference type="SMR" id="A0AA38GCS2"/>
<dbReference type="EMBL" id="JAHRHJ020000004">
    <property type="protein sequence ID" value="KAH9319275.1"/>
    <property type="molecule type" value="Genomic_DNA"/>
</dbReference>
<dbReference type="SUPFAM" id="SSF100920">
    <property type="entry name" value="Heat shock protein 70kD (HSP70), peptide-binding domain"/>
    <property type="match status" value="1"/>
</dbReference>
<dbReference type="PRINTS" id="PR00301">
    <property type="entry name" value="HEATSHOCK70"/>
</dbReference>
<dbReference type="InterPro" id="IPR029047">
    <property type="entry name" value="HSP70_peptide-bd_sf"/>
</dbReference>